<dbReference type="AlphaFoldDB" id="A0A8J2ML28"/>
<name>A0A8J2ML28_COTCN</name>
<evidence type="ECO:0000313" key="1">
    <source>
        <dbReference type="EMBL" id="CAG5092407.1"/>
    </source>
</evidence>
<comment type="caution">
    <text evidence="1">The sequence shown here is derived from an EMBL/GenBank/DDBJ whole genome shotgun (WGS) entry which is preliminary data.</text>
</comment>
<protein>
    <submittedName>
        <fullName evidence="1">Cc_bv6.2_29.4_pseudo</fullName>
    </submittedName>
</protein>
<accession>A0A8J2ML28</accession>
<dbReference type="EMBL" id="CAJNRD030001120">
    <property type="protein sequence ID" value="CAG5092407.1"/>
    <property type="molecule type" value="Genomic_DNA"/>
</dbReference>
<gene>
    <name evidence="1" type="ORF">HICCMSTLAB_LOCUS6121</name>
</gene>
<proteinExistence type="predicted"/>
<dbReference type="Proteomes" id="UP000786811">
    <property type="component" value="Unassembled WGS sequence"/>
</dbReference>
<organism evidence="1 2">
    <name type="scientific">Cotesia congregata</name>
    <name type="common">Parasitoid wasp</name>
    <name type="synonym">Apanteles congregatus</name>
    <dbReference type="NCBI Taxonomy" id="51543"/>
    <lineage>
        <taxon>Eukaryota</taxon>
        <taxon>Metazoa</taxon>
        <taxon>Ecdysozoa</taxon>
        <taxon>Arthropoda</taxon>
        <taxon>Hexapoda</taxon>
        <taxon>Insecta</taxon>
        <taxon>Pterygota</taxon>
        <taxon>Neoptera</taxon>
        <taxon>Endopterygota</taxon>
        <taxon>Hymenoptera</taxon>
        <taxon>Apocrita</taxon>
        <taxon>Ichneumonoidea</taxon>
        <taxon>Braconidae</taxon>
        <taxon>Microgastrinae</taxon>
        <taxon>Cotesia</taxon>
    </lineage>
</organism>
<evidence type="ECO:0000313" key="2">
    <source>
        <dbReference type="Proteomes" id="UP000786811"/>
    </source>
</evidence>
<reference evidence="1" key="1">
    <citation type="submission" date="2021-04" db="EMBL/GenBank/DDBJ databases">
        <authorList>
            <person name="Chebbi M.A.C M."/>
        </authorList>
    </citation>
    <scope>NUCLEOTIDE SEQUENCE</scope>
</reference>
<sequence>MSSSLEKTGLCTRKKVHIIPTEWASYPTQTLDCIVYSGVKEH</sequence>
<keyword evidence="2" id="KW-1185">Reference proteome</keyword>